<reference evidence="1" key="1">
    <citation type="journal article" date="2020" name="mSystems">
        <title>Genome- and Community-Level Interaction Insights into Carbon Utilization and Element Cycling Functions of Hydrothermarchaeota in Hydrothermal Sediment.</title>
        <authorList>
            <person name="Zhou Z."/>
            <person name="Liu Y."/>
            <person name="Xu W."/>
            <person name="Pan J."/>
            <person name="Luo Z.H."/>
            <person name="Li M."/>
        </authorList>
    </citation>
    <scope>NUCLEOTIDE SEQUENCE [LARGE SCALE GENOMIC DNA]</scope>
    <source>
        <strain evidence="1">HyVt-345</strain>
    </source>
</reference>
<organism evidence="1">
    <name type="scientific">Pricia antarctica</name>
    <dbReference type="NCBI Taxonomy" id="641691"/>
    <lineage>
        <taxon>Bacteria</taxon>
        <taxon>Pseudomonadati</taxon>
        <taxon>Bacteroidota</taxon>
        <taxon>Flavobacteriia</taxon>
        <taxon>Flavobacteriales</taxon>
        <taxon>Flavobacteriaceae</taxon>
        <taxon>Pricia</taxon>
    </lineage>
</organism>
<protein>
    <submittedName>
        <fullName evidence="1">Uncharacterized protein</fullName>
    </submittedName>
</protein>
<comment type="caution">
    <text evidence="1">The sequence shown here is derived from an EMBL/GenBank/DDBJ whole genome shotgun (WGS) entry which is preliminary data.</text>
</comment>
<proteinExistence type="predicted"/>
<sequence>MIRQLLKRAGQITIILIESPGIASTNPSENGDRGCTWSLSTAPNLQYLMVIPVIDLKTHVKSSEKCSAAYSNRIQLLSV</sequence>
<evidence type="ECO:0000313" key="1">
    <source>
        <dbReference type="EMBL" id="HEA22170.1"/>
    </source>
</evidence>
<dbReference type="AlphaFoldDB" id="A0A831VNW1"/>
<gene>
    <name evidence="1" type="ORF">ENH87_14790</name>
</gene>
<accession>A0A831VNW1</accession>
<dbReference type="EMBL" id="DRGL01000052">
    <property type="protein sequence ID" value="HEA22170.1"/>
    <property type="molecule type" value="Genomic_DNA"/>
</dbReference>
<name>A0A831VNW1_9FLAO</name>
<dbReference type="Proteomes" id="UP000886191">
    <property type="component" value="Unassembled WGS sequence"/>
</dbReference>